<keyword evidence="3" id="KW-1185">Reference proteome</keyword>
<dbReference type="EMBL" id="NCKW01007036">
    <property type="protein sequence ID" value="POM70421.1"/>
    <property type="molecule type" value="Genomic_DNA"/>
</dbReference>
<proteinExistence type="predicted"/>
<organism evidence="2 3">
    <name type="scientific">Phytophthora palmivora</name>
    <dbReference type="NCBI Taxonomy" id="4796"/>
    <lineage>
        <taxon>Eukaryota</taxon>
        <taxon>Sar</taxon>
        <taxon>Stramenopiles</taxon>
        <taxon>Oomycota</taxon>
        <taxon>Peronosporomycetes</taxon>
        <taxon>Peronosporales</taxon>
        <taxon>Peronosporaceae</taxon>
        <taxon>Phytophthora</taxon>
    </lineage>
</organism>
<sequence>MPAAPGKPAVTVGEEKPLTEEAGRSEPVENDGNITTSRESNDSKPNVSHRSHMLEGVWNPIHVKQLMQTLMTHWGEVEPDELHDDLKTMRNEALAPAKASCDESIRGWTERENAIFLAYLNGELELPHPPNFIKEVFVSEHRAMIGGMHEANFNYTLTAALPASSCF</sequence>
<dbReference type="OrthoDB" id="128638at2759"/>
<evidence type="ECO:0000313" key="3">
    <source>
        <dbReference type="Proteomes" id="UP000237271"/>
    </source>
</evidence>
<dbReference type="Proteomes" id="UP000237271">
    <property type="component" value="Unassembled WGS sequence"/>
</dbReference>
<feature type="region of interest" description="Disordered" evidence="1">
    <location>
        <begin position="1"/>
        <end position="50"/>
    </location>
</feature>
<dbReference type="AlphaFoldDB" id="A0A2P4XY01"/>
<gene>
    <name evidence="2" type="ORF">PHPALM_13144</name>
</gene>
<reference evidence="2 3" key="1">
    <citation type="journal article" date="2017" name="Genome Biol. Evol.">
        <title>Phytophthora megakarya and P. palmivora, closely related causal agents of cacao black pod rot, underwent increases in genome sizes and gene numbers by different mechanisms.</title>
        <authorList>
            <person name="Ali S.S."/>
            <person name="Shao J."/>
            <person name="Lary D.J."/>
            <person name="Kronmiller B."/>
            <person name="Shen D."/>
            <person name="Strem M.D."/>
            <person name="Amoako-Attah I."/>
            <person name="Akrofi A.Y."/>
            <person name="Begoude B.A."/>
            <person name="Ten Hoopen G.M."/>
            <person name="Coulibaly K."/>
            <person name="Kebe B.I."/>
            <person name="Melnick R.L."/>
            <person name="Guiltinan M.J."/>
            <person name="Tyler B.M."/>
            <person name="Meinhardt L.W."/>
            <person name="Bailey B.A."/>
        </authorList>
    </citation>
    <scope>NUCLEOTIDE SEQUENCE [LARGE SCALE GENOMIC DNA]</scope>
    <source>
        <strain evidence="3">sbr112.9</strain>
    </source>
</reference>
<feature type="compositionally biased region" description="Basic and acidic residues" evidence="1">
    <location>
        <begin position="13"/>
        <end position="27"/>
    </location>
</feature>
<comment type="caution">
    <text evidence="2">The sequence shown here is derived from an EMBL/GenBank/DDBJ whole genome shotgun (WGS) entry which is preliminary data.</text>
</comment>
<name>A0A2P4XY01_9STRA</name>
<evidence type="ECO:0000313" key="2">
    <source>
        <dbReference type="EMBL" id="POM70421.1"/>
    </source>
</evidence>
<feature type="compositionally biased region" description="Polar residues" evidence="1">
    <location>
        <begin position="32"/>
        <end position="48"/>
    </location>
</feature>
<accession>A0A2P4XY01</accession>
<protein>
    <submittedName>
        <fullName evidence="2">Uncharacterized protein</fullName>
    </submittedName>
</protein>
<evidence type="ECO:0000256" key="1">
    <source>
        <dbReference type="SAM" id="MobiDB-lite"/>
    </source>
</evidence>